<gene>
    <name evidence="6" type="ORF">D1639_00720</name>
</gene>
<dbReference type="EMBL" id="QWKH01000003">
    <property type="protein sequence ID" value="NBI33581.1"/>
    <property type="molecule type" value="Genomic_DNA"/>
</dbReference>
<feature type="transmembrane region" description="Helical" evidence="4">
    <location>
        <begin position="12"/>
        <end position="35"/>
    </location>
</feature>
<evidence type="ECO:0000256" key="4">
    <source>
        <dbReference type="SAM" id="Phobius"/>
    </source>
</evidence>
<dbReference type="Gene3D" id="1.10.10.10">
    <property type="entry name" value="Winged helix-like DNA-binding domain superfamily/Winged helix DNA-binding domain"/>
    <property type="match status" value="1"/>
</dbReference>
<reference evidence="6" key="1">
    <citation type="submission" date="2018-08" db="EMBL/GenBank/DDBJ databases">
        <title>Murine metabolic-syndrome-specific gut microbial biobank.</title>
        <authorList>
            <person name="Liu C."/>
        </authorList>
    </citation>
    <scope>NUCLEOTIDE SEQUENCE [LARGE SCALE GENOMIC DNA]</scope>
    <source>
        <strain evidence="6">Z82</strain>
    </source>
</reference>
<evidence type="ECO:0000256" key="2">
    <source>
        <dbReference type="ARBA" id="ARBA00023125"/>
    </source>
</evidence>
<dbReference type="AlphaFoldDB" id="A0A7C9JCE2"/>
<comment type="caution">
    <text evidence="6">The sequence shown here is derived from an EMBL/GenBank/DDBJ whole genome shotgun (WGS) entry which is preliminary data.</text>
</comment>
<dbReference type="PROSITE" id="PS50043">
    <property type="entry name" value="HTH_LUXR_2"/>
    <property type="match status" value="1"/>
</dbReference>
<dbReference type="SMART" id="SM00421">
    <property type="entry name" value="HTH_LUXR"/>
    <property type="match status" value="1"/>
</dbReference>
<dbReference type="PANTHER" id="PTHR44688:SF16">
    <property type="entry name" value="DNA-BINDING TRANSCRIPTIONAL ACTIVATOR DEVR_DOSR"/>
    <property type="match status" value="1"/>
</dbReference>
<keyword evidence="4" id="KW-0472">Membrane</keyword>
<dbReference type="GO" id="GO:0006355">
    <property type="term" value="P:regulation of DNA-templated transcription"/>
    <property type="evidence" value="ECO:0007669"/>
    <property type="project" value="InterPro"/>
</dbReference>
<sequence length="500" mass="52716">MGERLRRLRPYLGMPTLFAALGFATYWAWIDSVFFSGVLFGSFGDAATFSQRLHIVAQVVAIALTLGAAALAGRSPQLISGMRGMSILAVLGTAGTVGGYFGAAFVGSPSESSVGLVLLGASVVAMGAVMGLLPLFWGRVLVDRVRGRETLVVCASLVAACAETMLASLVEPLGRLLAACFLLPFGLLCFAALRQGHQADPAAAGLDDSDEGACGGSAPLGTQAAASSWRFMLMLFVTSFAFGVLQTESRGLAALDFSTLSIAQLAARGAVALAVFGAVGVFGCPYKTVYRSGLLLMIASFMASPFLSEPFPGLGSVLVSLGYTCIDLMMWTYAFDCVRVLKVNPVSFVGVLRAIMMVGVLAGLFASPWLLGEGPGSHRYGIGATAVAYLLVIGAIVLMDEKGSQGFWSVLNRARAEAGEDPSRRLRAISDAFGLTKRESEIMGLLVSGRSAPYIAEELFIAVSTVKYHSSRVFAKLGVHSKQELISFYEGWDERTAPKR</sequence>
<feature type="transmembrane region" description="Helical" evidence="4">
    <location>
        <begin position="176"/>
        <end position="193"/>
    </location>
</feature>
<feature type="transmembrane region" description="Helical" evidence="4">
    <location>
        <begin position="85"/>
        <end position="107"/>
    </location>
</feature>
<accession>A0A7C9JCE2</accession>
<feature type="domain" description="HTH luxR-type" evidence="5">
    <location>
        <begin position="428"/>
        <end position="493"/>
    </location>
</feature>
<evidence type="ECO:0000313" key="6">
    <source>
        <dbReference type="EMBL" id="NBI33581.1"/>
    </source>
</evidence>
<evidence type="ECO:0000256" key="1">
    <source>
        <dbReference type="ARBA" id="ARBA00023015"/>
    </source>
</evidence>
<dbReference type="InterPro" id="IPR016032">
    <property type="entry name" value="Sig_transdc_resp-reg_C-effctor"/>
</dbReference>
<dbReference type="PRINTS" id="PR00038">
    <property type="entry name" value="HTHLUXR"/>
</dbReference>
<keyword evidence="4" id="KW-0812">Transmembrane</keyword>
<keyword evidence="3" id="KW-0804">Transcription</keyword>
<keyword evidence="2" id="KW-0238">DNA-binding</keyword>
<feature type="transmembrane region" description="Helical" evidence="4">
    <location>
        <begin position="265"/>
        <end position="282"/>
    </location>
</feature>
<organism evidence="6">
    <name type="scientific">Muribaculaceae bacterium Z82</name>
    <dbReference type="NCBI Taxonomy" id="2304548"/>
    <lineage>
        <taxon>Bacteria</taxon>
        <taxon>Pseudomonadati</taxon>
        <taxon>Bacteroidota</taxon>
        <taxon>Bacteroidia</taxon>
        <taxon>Bacteroidales</taxon>
        <taxon>Muribaculaceae</taxon>
    </lineage>
</organism>
<evidence type="ECO:0000256" key="3">
    <source>
        <dbReference type="ARBA" id="ARBA00023163"/>
    </source>
</evidence>
<dbReference type="Pfam" id="PF00196">
    <property type="entry name" value="GerE"/>
    <property type="match status" value="1"/>
</dbReference>
<dbReference type="PROSITE" id="PS00622">
    <property type="entry name" value="HTH_LUXR_1"/>
    <property type="match status" value="1"/>
</dbReference>
<keyword evidence="4" id="KW-1133">Transmembrane helix</keyword>
<protein>
    <submittedName>
        <fullName evidence="6">LuxR family transcriptional regulator</fullName>
    </submittedName>
</protein>
<feature type="transmembrane region" description="Helical" evidence="4">
    <location>
        <begin position="55"/>
        <end position="73"/>
    </location>
</feature>
<evidence type="ECO:0000259" key="5">
    <source>
        <dbReference type="PROSITE" id="PS50043"/>
    </source>
</evidence>
<feature type="transmembrane region" description="Helical" evidence="4">
    <location>
        <begin position="346"/>
        <end position="366"/>
    </location>
</feature>
<dbReference type="SUPFAM" id="SSF46894">
    <property type="entry name" value="C-terminal effector domain of the bipartite response regulators"/>
    <property type="match status" value="1"/>
</dbReference>
<keyword evidence="1" id="KW-0805">Transcription regulation</keyword>
<feature type="transmembrane region" description="Helical" evidence="4">
    <location>
        <begin position="313"/>
        <end position="334"/>
    </location>
</feature>
<feature type="transmembrane region" description="Helical" evidence="4">
    <location>
        <begin position="150"/>
        <end position="170"/>
    </location>
</feature>
<name>A0A7C9JCE2_9BACT</name>
<feature type="transmembrane region" description="Helical" evidence="4">
    <location>
        <begin position="229"/>
        <end position="245"/>
    </location>
</feature>
<feature type="transmembrane region" description="Helical" evidence="4">
    <location>
        <begin position="113"/>
        <end position="138"/>
    </location>
</feature>
<dbReference type="CDD" id="cd06170">
    <property type="entry name" value="LuxR_C_like"/>
    <property type="match status" value="1"/>
</dbReference>
<dbReference type="PANTHER" id="PTHR44688">
    <property type="entry name" value="DNA-BINDING TRANSCRIPTIONAL ACTIVATOR DEVR_DOSR"/>
    <property type="match status" value="1"/>
</dbReference>
<dbReference type="GO" id="GO:0003677">
    <property type="term" value="F:DNA binding"/>
    <property type="evidence" value="ECO:0007669"/>
    <property type="project" value="UniProtKB-KW"/>
</dbReference>
<feature type="transmembrane region" description="Helical" evidence="4">
    <location>
        <begin position="289"/>
        <end position="307"/>
    </location>
</feature>
<dbReference type="InterPro" id="IPR036388">
    <property type="entry name" value="WH-like_DNA-bd_sf"/>
</dbReference>
<dbReference type="InterPro" id="IPR000792">
    <property type="entry name" value="Tscrpt_reg_LuxR_C"/>
</dbReference>
<feature type="transmembrane region" description="Helical" evidence="4">
    <location>
        <begin position="378"/>
        <end position="399"/>
    </location>
</feature>
<proteinExistence type="predicted"/>